<name>A0A4Q2KBP8_9FIRM</name>
<dbReference type="Proteomes" id="UP000291269">
    <property type="component" value="Unassembled WGS sequence"/>
</dbReference>
<comment type="caution">
    <text evidence="1">The sequence shown here is derived from an EMBL/GenBank/DDBJ whole genome shotgun (WGS) entry which is preliminary data.</text>
</comment>
<reference evidence="1 2" key="1">
    <citation type="journal article" date="2019" name="Gut">
        <title>Antibiotics-induced monodominance of a novel gut bacterial order.</title>
        <authorList>
            <person name="Hildebrand F."/>
            <person name="Moitinho-Silva L."/>
            <person name="Blasche S."/>
            <person name="Jahn M.T."/>
            <person name="Gossmann T.I."/>
            <person name="Heuerta-Cepas J."/>
            <person name="Hercog R."/>
            <person name="Luetge M."/>
            <person name="Bahram M."/>
            <person name="Pryszlak A."/>
            <person name="Alves R.J."/>
            <person name="Waszak S.M."/>
            <person name="Zhu A."/>
            <person name="Ye L."/>
            <person name="Costea P.I."/>
            <person name="Aalvink S."/>
            <person name="Belzer C."/>
            <person name="Forslund S.K."/>
            <person name="Sunagawa S."/>
            <person name="Hentschel U."/>
            <person name="Merten C."/>
            <person name="Patil K.R."/>
            <person name="Benes V."/>
            <person name="Bork P."/>
        </authorList>
    </citation>
    <scope>NUCLEOTIDE SEQUENCE [LARGE SCALE GENOMIC DNA]</scope>
    <source>
        <strain evidence="1 2">HDS1380</strain>
    </source>
</reference>
<accession>A0A4Q2KBP8</accession>
<sequence length="278" mass="32450">MKQSDGVILCKNFINDFIDEYLKGNIYAFYDFDFASLRQDKRFGCNSRGFDCDDTNLTRAICFILWGEIFPDLTVSDIGTGQKYRGDTLNTFNTVFGSYFPEQHSCVGIERSNASESLRVLANKFHAAYHSIGNFILLPNIAETDKKRAYTLNTYRGIAYKDYFDLFLSRLGTCLTSTNGDKHLIALIDRNEFFFSWLQTNGGLKYLSELCWLEDYFADDRPQDIFSPYVYCLRKKQEWTDFEKLYYIEYVEKYLITAMSIIKNRAAKMIEQLSIKCR</sequence>
<protein>
    <submittedName>
        <fullName evidence="1">Uncharacterized protein</fullName>
    </submittedName>
</protein>
<keyword evidence="2" id="KW-1185">Reference proteome</keyword>
<dbReference type="EMBL" id="SDOZ01000002">
    <property type="protein sequence ID" value="RXZ61300.1"/>
    <property type="molecule type" value="Genomic_DNA"/>
</dbReference>
<dbReference type="OrthoDB" id="3036067at2"/>
<evidence type="ECO:0000313" key="2">
    <source>
        <dbReference type="Proteomes" id="UP000291269"/>
    </source>
</evidence>
<dbReference type="RefSeq" id="WP_129223850.1">
    <property type="nucleotide sequence ID" value="NZ_SDOZ01000002.1"/>
</dbReference>
<gene>
    <name evidence="1" type="ORF">ESZ91_02635</name>
</gene>
<evidence type="ECO:0000313" key="1">
    <source>
        <dbReference type="EMBL" id="RXZ61300.1"/>
    </source>
</evidence>
<proteinExistence type="predicted"/>
<dbReference type="AlphaFoldDB" id="A0A4Q2KBP8"/>
<organism evidence="1 2">
    <name type="scientific">Candidatus Borkfalkia ceftriaxoniphila</name>
    <dbReference type="NCBI Taxonomy" id="2508949"/>
    <lineage>
        <taxon>Bacteria</taxon>
        <taxon>Bacillati</taxon>
        <taxon>Bacillota</taxon>
        <taxon>Clostridia</taxon>
        <taxon>Christensenellales</taxon>
        <taxon>Christensenellaceae</taxon>
        <taxon>Candidatus Borkfalkia</taxon>
    </lineage>
</organism>